<name>A0ABS8MIV0_9FLAO</name>
<proteinExistence type="predicted"/>
<evidence type="ECO:0008006" key="3">
    <source>
        <dbReference type="Google" id="ProtNLM"/>
    </source>
</evidence>
<accession>A0ABS8MIV0</accession>
<comment type="caution">
    <text evidence="1">The sequence shown here is derived from an EMBL/GenBank/DDBJ whole genome shotgun (WGS) entry which is preliminary data.</text>
</comment>
<evidence type="ECO:0000313" key="2">
    <source>
        <dbReference type="Proteomes" id="UP001430679"/>
    </source>
</evidence>
<reference evidence="1" key="1">
    <citation type="submission" date="2021-11" db="EMBL/GenBank/DDBJ databases">
        <title>Description of novel Flavobacterium species.</title>
        <authorList>
            <person name="Saticioglu I.B."/>
            <person name="Ay H."/>
            <person name="Altun S."/>
            <person name="Duman M."/>
        </authorList>
    </citation>
    <scope>NUCLEOTIDE SEQUENCE</scope>
    <source>
        <strain evidence="1">F-30</strain>
    </source>
</reference>
<dbReference type="SUPFAM" id="SSF54427">
    <property type="entry name" value="NTF2-like"/>
    <property type="match status" value="1"/>
</dbReference>
<protein>
    <recommendedName>
        <fullName evidence="3">Nuclear transport factor 2 family protein</fullName>
    </recommendedName>
</protein>
<organism evidence="1 2">
    <name type="scientific">Flavobacterium piscisymbiosum</name>
    <dbReference type="NCBI Taxonomy" id="2893753"/>
    <lineage>
        <taxon>Bacteria</taxon>
        <taxon>Pseudomonadati</taxon>
        <taxon>Bacteroidota</taxon>
        <taxon>Flavobacteriia</taxon>
        <taxon>Flavobacteriales</taxon>
        <taxon>Flavobacteriaceae</taxon>
        <taxon>Flavobacterium</taxon>
    </lineage>
</organism>
<sequence>MKNAAMNYTKEKEAISTFLGNFTQVLNNGETNAIADFFDREAIFIPDGMKKIIGANQLGKTGNGYLKRTDFKIGYAIESITIENQFAFIEAFAATTENRISDLKPVPKRSIDFFVLKKENENWKIYRYIFNNVRELEVM</sequence>
<dbReference type="RefSeq" id="WP_230038244.1">
    <property type="nucleotide sequence ID" value="NZ_JAJJMM010000001.1"/>
</dbReference>
<dbReference type="Gene3D" id="3.10.450.50">
    <property type="match status" value="1"/>
</dbReference>
<gene>
    <name evidence="1" type="ORF">LNP81_17930</name>
</gene>
<keyword evidence="2" id="KW-1185">Reference proteome</keyword>
<dbReference type="EMBL" id="JAJJMM010000001">
    <property type="protein sequence ID" value="MCC9064891.1"/>
    <property type="molecule type" value="Genomic_DNA"/>
</dbReference>
<evidence type="ECO:0000313" key="1">
    <source>
        <dbReference type="EMBL" id="MCC9064891.1"/>
    </source>
</evidence>
<dbReference type="InterPro" id="IPR032710">
    <property type="entry name" value="NTF2-like_dom_sf"/>
</dbReference>
<dbReference type="Proteomes" id="UP001430679">
    <property type="component" value="Unassembled WGS sequence"/>
</dbReference>
<dbReference type="CDD" id="cd00531">
    <property type="entry name" value="NTF2_like"/>
    <property type="match status" value="1"/>
</dbReference>